<evidence type="ECO:0000256" key="1">
    <source>
        <dbReference type="SAM" id="MobiDB-lite"/>
    </source>
</evidence>
<organism evidence="2 3">
    <name type="scientific">Brassica cretica</name>
    <name type="common">Mustard</name>
    <dbReference type="NCBI Taxonomy" id="69181"/>
    <lineage>
        <taxon>Eukaryota</taxon>
        <taxon>Viridiplantae</taxon>
        <taxon>Streptophyta</taxon>
        <taxon>Embryophyta</taxon>
        <taxon>Tracheophyta</taxon>
        <taxon>Spermatophyta</taxon>
        <taxon>Magnoliopsida</taxon>
        <taxon>eudicotyledons</taxon>
        <taxon>Gunneridae</taxon>
        <taxon>Pentapetalae</taxon>
        <taxon>rosids</taxon>
        <taxon>malvids</taxon>
        <taxon>Brassicales</taxon>
        <taxon>Brassicaceae</taxon>
        <taxon>Brassiceae</taxon>
        <taxon>Brassica</taxon>
    </lineage>
</organism>
<keyword evidence="3" id="KW-1185">Reference proteome</keyword>
<evidence type="ECO:0000313" key="3">
    <source>
        <dbReference type="Proteomes" id="UP000266723"/>
    </source>
</evidence>
<evidence type="ECO:0000313" key="2">
    <source>
        <dbReference type="EMBL" id="KAF3564443.1"/>
    </source>
</evidence>
<dbReference type="Proteomes" id="UP000266723">
    <property type="component" value="Unassembled WGS sequence"/>
</dbReference>
<protein>
    <submittedName>
        <fullName evidence="2">Uncharacterized protein</fullName>
    </submittedName>
</protein>
<feature type="region of interest" description="Disordered" evidence="1">
    <location>
        <begin position="186"/>
        <end position="208"/>
    </location>
</feature>
<accession>A0ABQ7CWE4</accession>
<proteinExistence type="predicted"/>
<gene>
    <name evidence="2" type="ORF">DY000_02012028</name>
</gene>
<reference evidence="2 3" key="1">
    <citation type="journal article" date="2020" name="BMC Genomics">
        <title>Intraspecific diversification of the crop wild relative Brassica cretica Lam. using demographic model selection.</title>
        <authorList>
            <person name="Kioukis A."/>
            <person name="Michalopoulou V.A."/>
            <person name="Briers L."/>
            <person name="Pirintsos S."/>
            <person name="Studholme D.J."/>
            <person name="Pavlidis P."/>
            <person name="Sarris P.F."/>
        </authorList>
    </citation>
    <scope>NUCLEOTIDE SEQUENCE [LARGE SCALE GENOMIC DNA]</scope>
    <source>
        <strain evidence="3">cv. PFS-1207/04</strain>
    </source>
</reference>
<sequence length="208" mass="22899">MFLSLHQNTLRLASLSLLSTTRCLSSSPRRLRRFFLISHASIGVSLGGLFISLARLNGSALSLDGSPRHREAETSLSEVHLDGIKKLIVDARSNGKGSRDIKVRLKRGFGYCNTDVGIKRHQGSSKKTIWLLQYRPRSNFVDLLHSQQDTVFGFVLDSVEQFHSSTAHTTETTAGEDEQVLIRPPGVKVSKGHGKKTLASDGKALSEF</sequence>
<dbReference type="EMBL" id="QGKV02000759">
    <property type="protein sequence ID" value="KAF3564443.1"/>
    <property type="molecule type" value="Genomic_DNA"/>
</dbReference>
<name>A0ABQ7CWE4_BRACR</name>
<comment type="caution">
    <text evidence="2">The sequence shown here is derived from an EMBL/GenBank/DDBJ whole genome shotgun (WGS) entry which is preliminary data.</text>
</comment>